<feature type="transmembrane region" description="Helical" evidence="2">
    <location>
        <begin position="429"/>
        <end position="449"/>
    </location>
</feature>
<feature type="domain" description="DUF2207" evidence="4">
    <location>
        <begin position="39"/>
        <end position="194"/>
    </location>
</feature>
<accession>A0A9X1MN66</accession>
<evidence type="ECO:0000313" key="7">
    <source>
        <dbReference type="Proteomes" id="UP001139103"/>
    </source>
</evidence>
<comment type="caution">
    <text evidence="6">The sequence shown here is derived from an EMBL/GenBank/DDBJ whole genome shotgun (WGS) entry which is preliminary data.</text>
</comment>
<gene>
    <name evidence="6" type="ORF">LOC68_17780</name>
</gene>
<evidence type="ECO:0000256" key="1">
    <source>
        <dbReference type="SAM" id="MobiDB-lite"/>
    </source>
</evidence>
<keyword evidence="7" id="KW-1185">Reference proteome</keyword>
<keyword evidence="3" id="KW-0732">Signal</keyword>
<protein>
    <submittedName>
        <fullName evidence="6">DUF2207 domain-containing protein</fullName>
    </submittedName>
</protein>
<evidence type="ECO:0000259" key="4">
    <source>
        <dbReference type="Pfam" id="PF09972"/>
    </source>
</evidence>
<feature type="transmembrane region" description="Helical" evidence="2">
    <location>
        <begin position="258"/>
        <end position="279"/>
    </location>
</feature>
<keyword evidence="2" id="KW-1133">Transmembrane helix</keyword>
<dbReference type="Pfam" id="PF09972">
    <property type="entry name" value="DUF2207"/>
    <property type="match status" value="1"/>
</dbReference>
<reference evidence="6" key="1">
    <citation type="submission" date="2021-11" db="EMBL/GenBank/DDBJ databases">
        <title>Genome sequence.</title>
        <authorList>
            <person name="Sun Q."/>
        </authorList>
    </citation>
    <scope>NUCLEOTIDE SEQUENCE</scope>
    <source>
        <strain evidence="6">JC732</strain>
    </source>
</reference>
<name>A0A9X1MN66_9BACT</name>
<feature type="domain" description="Predicted membrane protein YciQ-like C-terminal" evidence="5">
    <location>
        <begin position="294"/>
        <end position="457"/>
    </location>
</feature>
<feature type="transmembrane region" description="Helical" evidence="2">
    <location>
        <begin position="404"/>
        <end position="423"/>
    </location>
</feature>
<dbReference type="Proteomes" id="UP001139103">
    <property type="component" value="Unassembled WGS sequence"/>
</dbReference>
<keyword evidence="2" id="KW-0812">Transmembrane</keyword>
<dbReference type="InterPro" id="IPR018702">
    <property type="entry name" value="DUF2207"/>
</dbReference>
<evidence type="ECO:0000256" key="2">
    <source>
        <dbReference type="SAM" id="Phobius"/>
    </source>
</evidence>
<evidence type="ECO:0000259" key="5">
    <source>
        <dbReference type="Pfam" id="PF20990"/>
    </source>
</evidence>
<feature type="compositionally biased region" description="Gly residues" evidence="1">
    <location>
        <begin position="638"/>
        <end position="663"/>
    </location>
</feature>
<keyword evidence="2" id="KW-0472">Membrane</keyword>
<dbReference type="InterPro" id="IPR048389">
    <property type="entry name" value="YciQ-like_C"/>
</dbReference>
<evidence type="ECO:0000313" key="6">
    <source>
        <dbReference type="EMBL" id="MCC9630248.1"/>
    </source>
</evidence>
<evidence type="ECO:0000256" key="3">
    <source>
        <dbReference type="SAM" id="SignalP"/>
    </source>
</evidence>
<feature type="domain" description="Predicted membrane protein YciQ-like C-terminal" evidence="5">
    <location>
        <begin position="477"/>
        <end position="585"/>
    </location>
</feature>
<feature type="signal peptide" evidence="3">
    <location>
        <begin position="1"/>
        <end position="25"/>
    </location>
</feature>
<dbReference type="Pfam" id="PF20990">
    <property type="entry name" value="DUF2207_C"/>
    <property type="match status" value="2"/>
</dbReference>
<feature type="region of interest" description="Disordered" evidence="1">
    <location>
        <begin position="635"/>
        <end position="663"/>
    </location>
</feature>
<proteinExistence type="predicted"/>
<dbReference type="AlphaFoldDB" id="A0A9X1MN66"/>
<feature type="transmembrane region" description="Helical" evidence="2">
    <location>
        <begin position="470"/>
        <end position="488"/>
    </location>
</feature>
<feature type="transmembrane region" description="Helical" evidence="2">
    <location>
        <begin position="494"/>
        <end position="515"/>
    </location>
</feature>
<dbReference type="EMBL" id="JAJKFT010000010">
    <property type="protein sequence ID" value="MCC9630248.1"/>
    <property type="molecule type" value="Genomic_DNA"/>
</dbReference>
<dbReference type="RefSeq" id="WP_230221218.1">
    <property type="nucleotide sequence ID" value="NZ_JAJKFT010000010.1"/>
</dbReference>
<sequence length="663" mass="72725">MQGWKPIQAMLLAIIFVSNPLCLCAAEDGDKPLPTVEAIRRYDVDIKVQADSKLHVVETIEVTSLGQEIRRGIYRDFPVITSPTFGIRKKHSLDVISATRDGKPENFRVEQPDENRPYDARIYLGEAQKVLDKGTYVYTIEYVTDGWLHHDETFDELYWNVTGNFWNFPIQHSSVTIHLPDDFKNDQLTVAAWTGASGEMNQDWRQLDAPQAEIKLETTSPLLKKEGWTVSVKFPTGAVTFPSESEAYGQLLNDNADLALTLLTLVCAFGVYVIGWFLVGRDPAPGAILVQDSPPEGLSPAAARYVSRMGFDNTCLAAALVYAESQGAIKLGRNALGDYTATKSKGADFSRFSPDVYALLRGLFANSKQITFSKLNHMRISSAISEFKTTLINEHRNTHFVVNYWWTLWGVSISVVGILMAILSTPNYAVALFLTFWLSMWSVGVYFLSANALGIWKAAFYSLGFSLERVLALIGALFMTAFALPFIIAEVVVLGVFAYQVSFFILIGILLLVIMGRQFFHLMKRPTHEGRQLLDHLDGYRQWLEGEFVRQVQYASSPEEGALLLDERLPWAMAFGLSDGWYKQLGEKVLEASQFQDNTNNYPSRSIYGPAGRMFTGAALAGALGSAVYSSSISPSKGGSGGSGGSGGGSSGGGGGGGGGGGW</sequence>
<feature type="chain" id="PRO_5040858538" evidence="3">
    <location>
        <begin position="26"/>
        <end position="663"/>
    </location>
</feature>
<organism evidence="6 7">
    <name type="scientific">Blastopirellula sediminis</name>
    <dbReference type="NCBI Taxonomy" id="2894196"/>
    <lineage>
        <taxon>Bacteria</taxon>
        <taxon>Pseudomonadati</taxon>
        <taxon>Planctomycetota</taxon>
        <taxon>Planctomycetia</taxon>
        <taxon>Pirellulales</taxon>
        <taxon>Pirellulaceae</taxon>
        <taxon>Blastopirellula</taxon>
    </lineage>
</organism>